<dbReference type="RefSeq" id="WP_147129803.1">
    <property type="nucleotide sequence ID" value="NZ_BJXA01000011.1"/>
</dbReference>
<dbReference type="NCBIfam" id="TIGR00377">
    <property type="entry name" value="ant_ant_sig"/>
    <property type="match status" value="1"/>
</dbReference>
<dbReference type="Proteomes" id="UP000321424">
    <property type="component" value="Unassembled WGS sequence"/>
</dbReference>
<gene>
    <name evidence="4" type="ORF">NN4_22110</name>
</gene>
<evidence type="ECO:0000256" key="1">
    <source>
        <dbReference type="ARBA" id="ARBA00009013"/>
    </source>
</evidence>
<evidence type="ECO:0000256" key="2">
    <source>
        <dbReference type="RuleBase" id="RU003749"/>
    </source>
</evidence>
<dbReference type="OrthoDB" id="9793697at2"/>
<sequence>MSLNNNERFSGPPPDRSVLEVTEVLRFSVCRPRRDIAVMLVVGEIDLGTAPSFRDQLRRLFGDGAAMVVLDLSPVTFLGAAGLRVLLDAQSQAEKTRRRMVLITEARCVERALEVTGLAPSFHRVRSLDAALADSSVGYEETA</sequence>
<dbReference type="SUPFAM" id="SSF52091">
    <property type="entry name" value="SpoIIaa-like"/>
    <property type="match status" value="1"/>
</dbReference>
<dbReference type="AlphaFoldDB" id="A0A511MAK3"/>
<protein>
    <recommendedName>
        <fullName evidence="2">Anti-sigma factor antagonist</fullName>
    </recommendedName>
</protein>
<dbReference type="CDD" id="cd07043">
    <property type="entry name" value="STAS_anti-anti-sigma_factors"/>
    <property type="match status" value="1"/>
</dbReference>
<evidence type="ECO:0000259" key="3">
    <source>
        <dbReference type="PROSITE" id="PS50801"/>
    </source>
</evidence>
<dbReference type="InterPro" id="IPR003658">
    <property type="entry name" value="Anti-sigma_ant"/>
</dbReference>
<dbReference type="Gene3D" id="3.30.750.24">
    <property type="entry name" value="STAS domain"/>
    <property type="match status" value="1"/>
</dbReference>
<evidence type="ECO:0000313" key="5">
    <source>
        <dbReference type="Proteomes" id="UP000321424"/>
    </source>
</evidence>
<dbReference type="PANTHER" id="PTHR33495">
    <property type="entry name" value="ANTI-SIGMA FACTOR ANTAGONIST TM_1081-RELATED-RELATED"/>
    <property type="match status" value="1"/>
</dbReference>
<accession>A0A511MAK3</accession>
<dbReference type="InterPro" id="IPR002645">
    <property type="entry name" value="STAS_dom"/>
</dbReference>
<comment type="caution">
    <text evidence="4">The sequence shown here is derived from an EMBL/GenBank/DDBJ whole genome shotgun (WGS) entry which is preliminary data.</text>
</comment>
<dbReference type="GO" id="GO:0043856">
    <property type="term" value="F:anti-sigma factor antagonist activity"/>
    <property type="evidence" value="ECO:0007669"/>
    <property type="project" value="InterPro"/>
</dbReference>
<keyword evidence="5" id="KW-1185">Reference proteome</keyword>
<reference evidence="4 5" key="1">
    <citation type="submission" date="2019-07" db="EMBL/GenBank/DDBJ databases">
        <title>Whole genome shotgun sequence of Nocardia ninae NBRC 108245.</title>
        <authorList>
            <person name="Hosoyama A."/>
            <person name="Uohara A."/>
            <person name="Ohji S."/>
            <person name="Ichikawa N."/>
        </authorList>
    </citation>
    <scope>NUCLEOTIDE SEQUENCE [LARGE SCALE GENOMIC DNA]</scope>
    <source>
        <strain evidence="4 5">NBRC 108245</strain>
    </source>
</reference>
<dbReference type="Pfam" id="PF01740">
    <property type="entry name" value="STAS"/>
    <property type="match status" value="1"/>
</dbReference>
<dbReference type="EMBL" id="BJXA01000011">
    <property type="protein sequence ID" value="GEM37692.1"/>
    <property type="molecule type" value="Genomic_DNA"/>
</dbReference>
<comment type="similarity">
    <text evidence="1 2">Belongs to the anti-sigma-factor antagonist family.</text>
</comment>
<name>A0A511MAK3_9NOCA</name>
<dbReference type="InterPro" id="IPR036513">
    <property type="entry name" value="STAS_dom_sf"/>
</dbReference>
<organism evidence="4 5">
    <name type="scientific">Nocardia ninae NBRC 108245</name>
    <dbReference type="NCBI Taxonomy" id="1210091"/>
    <lineage>
        <taxon>Bacteria</taxon>
        <taxon>Bacillati</taxon>
        <taxon>Actinomycetota</taxon>
        <taxon>Actinomycetes</taxon>
        <taxon>Mycobacteriales</taxon>
        <taxon>Nocardiaceae</taxon>
        <taxon>Nocardia</taxon>
    </lineage>
</organism>
<evidence type="ECO:0000313" key="4">
    <source>
        <dbReference type="EMBL" id="GEM37692.1"/>
    </source>
</evidence>
<proteinExistence type="inferred from homology"/>
<feature type="domain" description="STAS" evidence="3">
    <location>
        <begin position="35"/>
        <end position="135"/>
    </location>
</feature>
<dbReference type="PROSITE" id="PS50801">
    <property type="entry name" value="STAS"/>
    <property type="match status" value="1"/>
</dbReference>